<accession>A0A0F9ANR1</accession>
<dbReference type="PRINTS" id="PR00960">
    <property type="entry name" value="LMBPPROTEIN"/>
</dbReference>
<sequence length="198" mass="21236">MNMPKGPLTNILVGINVAVLLLLWLGERPAASGSIIEEQTRGVKDGGAVLEAMHRTKARVLEMCEAIRFADVQRIGELLDLLWEQKKRFSTKISNPQIDLIYSALKDVGMIGGKITGAGGGGHMMACCQPKDRAKVIATAQGLGVALVPYHFVFDGVKVWQGQASWADATGWYAPAETAQPWLALEGVKAPPPTAGME</sequence>
<dbReference type="EMBL" id="LAZR01041748">
    <property type="protein sequence ID" value="KKL11209.1"/>
    <property type="molecule type" value="Genomic_DNA"/>
</dbReference>
<name>A0A0F9ANR1_9ZZZZ</name>
<keyword evidence="1" id="KW-0812">Transmembrane</keyword>
<dbReference type="Pfam" id="PF08544">
    <property type="entry name" value="GHMP_kinases_C"/>
    <property type="match status" value="1"/>
</dbReference>
<evidence type="ECO:0000313" key="3">
    <source>
        <dbReference type="EMBL" id="KKL11209.1"/>
    </source>
</evidence>
<organism evidence="3">
    <name type="scientific">marine sediment metagenome</name>
    <dbReference type="NCBI Taxonomy" id="412755"/>
    <lineage>
        <taxon>unclassified sequences</taxon>
        <taxon>metagenomes</taxon>
        <taxon>ecological metagenomes</taxon>
    </lineage>
</organism>
<evidence type="ECO:0000259" key="2">
    <source>
        <dbReference type="Pfam" id="PF08544"/>
    </source>
</evidence>
<keyword evidence="1" id="KW-0472">Membrane</keyword>
<dbReference type="InterPro" id="IPR036554">
    <property type="entry name" value="GHMP_kinase_C_sf"/>
</dbReference>
<protein>
    <recommendedName>
        <fullName evidence="2">GHMP kinase C-terminal domain-containing protein</fullName>
    </recommendedName>
</protein>
<dbReference type="InterPro" id="IPR001174">
    <property type="entry name" value="HddA/FKP"/>
</dbReference>
<comment type="caution">
    <text evidence="3">The sequence shown here is derived from an EMBL/GenBank/DDBJ whole genome shotgun (WGS) entry which is preliminary data.</text>
</comment>
<dbReference type="GO" id="GO:0005524">
    <property type="term" value="F:ATP binding"/>
    <property type="evidence" value="ECO:0007669"/>
    <property type="project" value="InterPro"/>
</dbReference>
<dbReference type="Gene3D" id="3.30.70.890">
    <property type="entry name" value="GHMP kinase, C-terminal domain"/>
    <property type="match status" value="1"/>
</dbReference>
<gene>
    <name evidence="3" type="ORF">LCGC14_2548090</name>
</gene>
<keyword evidence="1" id="KW-1133">Transmembrane helix</keyword>
<dbReference type="SUPFAM" id="SSF55060">
    <property type="entry name" value="GHMP Kinase, C-terminal domain"/>
    <property type="match status" value="1"/>
</dbReference>
<dbReference type="AlphaFoldDB" id="A0A0F9ANR1"/>
<feature type="transmembrane region" description="Helical" evidence="1">
    <location>
        <begin position="6"/>
        <end position="25"/>
    </location>
</feature>
<dbReference type="GO" id="GO:0016301">
    <property type="term" value="F:kinase activity"/>
    <property type="evidence" value="ECO:0007669"/>
    <property type="project" value="InterPro"/>
</dbReference>
<evidence type="ECO:0000256" key="1">
    <source>
        <dbReference type="SAM" id="Phobius"/>
    </source>
</evidence>
<dbReference type="InterPro" id="IPR013750">
    <property type="entry name" value="GHMP_kinase_C_dom"/>
</dbReference>
<proteinExistence type="predicted"/>
<feature type="domain" description="GHMP kinase C-terminal" evidence="2">
    <location>
        <begin position="70"/>
        <end position="138"/>
    </location>
</feature>
<reference evidence="3" key="1">
    <citation type="journal article" date="2015" name="Nature">
        <title>Complex archaea that bridge the gap between prokaryotes and eukaryotes.</title>
        <authorList>
            <person name="Spang A."/>
            <person name="Saw J.H."/>
            <person name="Jorgensen S.L."/>
            <person name="Zaremba-Niedzwiedzka K."/>
            <person name="Martijn J."/>
            <person name="Lind A.E."/>
            <person name="van Eijk R."/>
            <person name="Schleper C."/>
            <person name="Guy L."/>
            <person name="Ettema T.J."/>
        </authorList>
    </citation>
    <scope>NUCLEOTIDE SEQUENCE</scope>
</reference>